<feature type="chain" id="PRO_5046526627" description="Thioredoxin" evidence="7">
    <location>
        <begin position="21"/>
        <end position="128"/>
    </location>
</feature>
<keyword evidence="10" id="KW-1185">Reference proteome</keyword>
<evidence type="ECO:0000313" key="10">
    <source>
        <dbReference type="Proteomes" id="UP001214250"/>
    </source>
</evidence>
<dbReference type="PROSITE" id="PS00194">
    <property type="entry name" value="THIOREDOXIN_1"/>
    <property type="match status" value="1"/>
</dbReference>
<dbReference type="PROSITE" id="PS51352">
    <property type="entry name" value="THIOREDOXIN_2"/>
    <property type="match status" value="1"/>
</dbReference>
<dbReference type="CDD" id="cd02947">
    <property type="entry name" value="TRX_family"/>
    <property type="match status" value="1"/>
</dbReference>
<name>A0ABY7VNS6_9BACT</name>
<dbReference type="NCBIfam" id="TIGR01068">
    <property type="entry name" value="thioredoxin"/>
    <property type="match status" value="1"/>
</dbReference>
<accession>A0ABY7VNS6</accession>
<evidence type="ECO:0000256" key="4">
    <source>
        <dbReference type="ARBA" id="ARBA00023157"/>
    </source>
</evidence>
<dbReference type="InterPro" id="IPR005746">
    <property type="entry name" value="Thioredoxin"/>
</dbReference>
<dbReference type="InterPro" id="IPR017937">
    <property type="entry name" value="Thioredoxin_CS"/>
</dbReference>
<dbReference type="Proteomes" id="UP001214250">
    <property type="component" value="Chromosome 1"/>
</dbReference>
<keyword evidence="2" id="KW-0813">Transport</keyword>
<protein>
    <recommendedName>
        <fullName evidence="6">Thioredoxin</fullName>
    </recommendedName>
</protein>
<dbReference type="EMBL" id="CP117811">
    <property type="protein sequence ID" value="WDE95329.1"/>
    <property type="molecule type" value="Genomic_DNA"/>
</dbReference>
<gene>
    <name evidence="9" type="primary">trxA</name>
    <name evidence="9" type="ORF">PQO03_06295</name>
</gene>
<evidence type="ECO:0000256" key="5">
    <source>
        <dbReference type="ARBA" id="ARBA00023284"/>
    </source>
</evidence>
<dbReference type="InterPro" id="IPR036249">
    <property type="entry name" value="Thioredoxin-like_sf"/>
</dbReference>
<keyword evidence="7" id="KW-0732">Signal</keyword>
<feature type="domain" description="Thioredoxin" evidence="8">
    <location>
        <begin position="7"/>
        <end position="128"/>
    </location>
</feature>
<keyword evidence="3" id="KW-0249">Electron transport</keyword>
<evidence type="ECO:0000256" key="1">
    <source>
        <dbReference type="ARBA" id="ARBA00008987"/>
    </source>
</evidence>
<proteinExistence type="inferred from homology"/>
<evidence type="ECO:0000256" key="2">
    <source>
        <dbReference type="ARBA" id="ARBA00022448"/>
    </source>
</evidence>
<dbReference type="SUPFAM" id="SSF52833">
    <property type="entry name" value="Thioredoxin-like"/>
    <property type="match status" value="1"/>
</dbReference>
<dbReference type="PANTHER" id="PTHR45663">
    <property type="entry name" value="GEO12009P1"/>
    <property type="match status" value="1"/>
</dbReference>
<feature type="signal peptide" evidence="7">
    <location>
        <begin position="1"/>
        <end position="20"/>
    </location>
</feature>
<evidence type="ECO:0000313" key="9">
    <source>
        <dbReference type="EMBL" id="WDE95329.1"/>
    </source>
</evidence>
<dbReference type="PRINTS" id="PR00421">
    <property type="entry name" value="THIOREDOXIN"/>
</dbReference>
<keyword evidence="4" id="KW-1015">Disulfide bond</keyword>
<dbReference type="Gene3D" id="3.40.30.10">
    <property type="entry name" value="Glutaredoxin"/>
    <property type="match status" value="1"/>
</dbReference>
<dbReference type="PANTHER" id="PTHR45663:SF11">
    <property type="entry name" value="GEO12009P1"/>
    <property type="match status" value="1"/>
</dbReference>
<evidence type="ECO:0000256" key="7">
    <source>
        <dbReference type="SAM" id="SignalP"/>
    </source>
</evidence>
<dbReference type="Pfam" id="PF00085">
    <property type="entry name" value="Thioredoxin"/>
    <property type="match status" value="1"/>
</dbReference>
<reference evidence="9 10" key="1">
    <citation type="submission" date="2023-02" db="EMBL/GenBank/DDBJ databases">
        <title>Genome sequence of Lentisphaera profundi SAORIC-696.</title>
        <authorList>
            <person name="Kim e."/>
            <person name="Cho J.-C."/>
            <person name="Choi A."/>
            <person name="Kang I."/>
        </authorList>
    </citation>
    <scope>NUCLEOTIDE SEQUENCE [LARGE SCALE GENOMIC DNA]</scope>
    <source>
        <strain evidence="9 10">SAORIC-696</strain>
    </source>
</reference>
<dbReference type="InterPro" id="IPR013766">
    <property type="entry name" value="Thioredoxin_domain"/>
</dbReference>
<evidence type="ECO:0000256" key="3">
    <source>
        <dbReference type="ARBA" id="ARBA00022982"/>
    </source>
</evidence>
<evidence type="ECO:0000259" key="8">
    <source>
        <dbReference type="PROSITE" id="PS51352"/>
    </source>
</evidence>
<sequence>MKLKAILLTSVLLMTLNLSAADKNVVDLTDKDFKENVIQQKGIVLVDFHATWCGPCKQLSPEIHKLAETYKGKAKIVKVDVDKAPKISKQYNIQYIPHVLLFKDGKLVKVVEGRDAKSIGKDIEAAMK</sequence>
<comment type="similarity">
    <text evidence="1">Belongs to the thioredoxin family.</text>
</comment>
<organism evidence="9 10">
    <name type="scientific">Lentisphaera profundi</name>
    <dbReference type="NCBI Taxonomy" id="1658616"/>
    <lineage>
        <taxon>Bacteria</taxon>
        <taxon>Pseudomonadati</taxon>
        <taxon>Lentisphaerota</taxon>
        <taxon>Lentisphaeria</taxon>
        <taxon>Lentisphaerales</taxon>
        <taxon>Lentisphaeraceae</taxon>
        <taxon>Lentisphaera</taxon>
    </lineage>
</organism>
<dbReference type="RefSeq" id="WP_274148789.1">
    <property type="nucleotide sequence ID" value="NZ_CP117811.1"/>
</dbReference>
<keyword evidence="5" id="KW-0676">Redox-active center</keyword>
<evidence type="ECO:0000256" key="6">
    <source>
        <dbReference type="NCBIfam" id="TIGR01068"/>
    </source>
</evidence>